<dbReference type="PROSITE" id="PS50983">
    <property type="entry name" value="FE_B12_PBP"/>
    <property type="match status" value="1"/>
</dbReference>
<dbReference type="InterPro" id="IPR002491">
    <property type="entry name" value="ABC_transptr_periplasmic_BD"/>
</dbReference>
<dbReference type="EMBL" id="VFMM01000001">
    <property type="protein sequence ID" value="TQJ17016.1"/>
    <property type="molecule type" value="Genomic_DNA"/>
</dbReference>
<keyword evidence="8" id="KW-1185">Reference proteome</keyword>
<accession>A0A542EP79</accession>
<dbReference type="CDD" id="cd01146">
    <property type="entry name" value="FhuD"/>
    <property type="match status" value="1"/>
</dbReference>
<comment type="subcellular location">
    <subcellularLocation>
        <location evidence="1">Cell envelope</location>
    </subcellularLocation>
</comment>
<gene>
    <name evidence="7" type="ORF">FB475_1127</name>
</gene>
<protein>
    <submittedName>
        <fullName evidence="7">Iron complex transport system substrate-binding protein</fullName>
    </submittedName>
</protein>
<dbReference type="GO" id="GO:0030288">
    <property type="term" value="C:outer membrane-bounded periplasmic space"/>
    <property type="evidence" value="ECO:0007669"/>
    <property type="project" value="TreeGrafter"/>
</dbReference>
<evidence type="ECO:0000313" key="8">
    <source>
        <dbReference type="Proteomes" id="UP000316298"/>
    </source>
</evidence>
<evidence type="ECO:0000256" key="4">
    <source>
        <dbReference type="ARBA" id="ARBA00022729"/>
    </source>
</evidence>
<keyword evidence="3" id="KW-0813">Transport</keyword>
<evidence type="ECO:0000256" key="3">
    <source>
        <dbReference type="ARBA" id="ARBA00022448"/>
    </source>
</evidence>
<dbReference type="PANTHER" id="PTHR30532">
    <property type="entry name" value="IRON III DICITRATE-BINDING PERIPLASMIC PROTEIN"/>
    <property type="match status" value="1"/>
</dbReference>
<feature type="signal peptide" evidence="5">
    <location>
        <begin position="1"/>
        <end position="20"/>
    </location>
</feature>
<dbReference type="InterPro" id="IPR051313">
    <property type="entry name" value="Bact_iron-sidero_bind"/>
</dbReference>
<dbReference type="AlphaFoldDB" id="A0A542EP79"/>
<dbReference type="RefSeq" id="WP_238331980.1">
    <property type="nucleotide sequence ID" value="NZ_BAAAKA010000021.1"/>
</dbReference>
<evidence type="ECO:0000259" key="6">
    <source>
        <dbReference type="PROSITE" id="PS50983"/>
    </source>
</evidence>
<evidence type="ECO:0000256" key="1">
    <source>
        <dbReference type="ARBA" id="ARBA00004196"/>
    </source>
</evidence>
<evidence type="ECO:0000256" key="2">
    <source>
        <dbReference type="ARBA" id="ARBA00008814"/>
    </source>
</evidence>
<comment type="similarity">
    <text evidence="2">Belongs to the bacterial solute-binding protein 8 family.</text>
</comment>
<evidence type="ECO:0000256" key="5">
    <source>
        <dbReference type="SAM" id="SignalP"/>
    </source>
</evidence>
<proteinExistence type="inferred from homology"/>
<dbReference type="Gene3D" id="3.40.50.1980">
    <property type="entry name" value="Nitrogenase molybdenum iron protein domain"/>
    <property type="match status" value="2"/>
</dbReference>
<dbReference type="Proteomes" id="UP000316298">
    <property type="component" value="Unassembled WGS sequence"/>
</dbReference>
<sequence>MRLPRIAALFAITVSTVSIATVSLTACGSSGADDDPAAAGSAGAGFPRTVEHAMGKTEIKTKPKRVVALDTSYVDATLALDTQVVGYTDYRTINGQLPDYLGDERKTYGAEAESVGTLAEPNLEKIAALNPDLIITAKVRHEKLYDQLSAIAPTIMSETTGATWKDNIRLEAKALGQEDLAEKEISAYEQAAKTVGDAINAKANHPTISVVRFVDGPTRLYQNASYSGIVLKDAGLKRPKSQDVNGFALEISPERIKDADADAIFVTTYADEKGLSAKTAAQFKANPLWKPLAAKVHDVPDLTWMTAVGLQGAWSILNDLAKTFGVPAPVKPA</sequence>
<dbReference type="Pfam" id="PF01497">
    <property type="entry name" value="Peripla_BP_2"/>
    <property type="match status" value="1"/>
</dbReference>
<keyword evidence="4 5" id="KW-0732">Signal</keyword>
<dbReference type="GO" id="GO:1901678">
    <property type="term" value="P:iron coordination entity transport"/>
    <property type="evidence" value="ECO:0007669"/>
    <property type="project" value="UniProtKB-ARBA"/>
</dbReference>
<dbReference type="PROSITE" id="PS51257">
    <property type="entry name" value="PROKAR_LIPOPROTEIN"/>
    <property type="match status" value="1"/>
</dbReference>
<evidence type="ECO:0000313" key="7">
    <source>
        <dbReference type="EMBL" id="TQJ17016.1"/>
    </source>
</evidence>
<organism evidence="7 8">
    <name type="scientific">Kribbella jejuensis</name>
    <dbReference type="NCBI Taxonomy" id="236068"/>
    <lineage>
        <taxon>Bacteria</taxon>
        <taxon>Bacillati</taxon>
        <taxon>Actinomycetota</taxon>
        <taxon>Actinomycetes</taxon>
        <taxon>Propionibacteriales</taxon>
        <taxon>Kribbellaceae</taxon>
        <taxon>Kribbella</taxon>
    </lineage>
</organism>
<name>A0A542EP79_9ACTN</name>
<dbReference type="PANTHER" id="PTHR30532:SF21">
    <property type="entry name" value="SIDEROPHORE-BINDING LIPOPROTEIN YFIY-RELATED"/>
    <property type="match status" value="1"/>
</dbReference>
<feature type="chain" id="PRO_5038907917" evidence="5">
    <location>
        <begin position="21"/>
        <end position="333"/>
    </location>
</feature>
<feature type="domain" description="Fe/B12 periplasmic-binding" evidence="6">
    <location>
        <begin position="65"/>
        <end position="328"/>
    </location>
</feature>
<comment type="caution">
    <text evidence="7">The sequence shown here is derived from an EMBL/GenBank/DDBJ whole genome shotgun (WGS) entry which is preliminary data.</text>
</comment>
<dbReference type="SUPFAM" id="SSF53807">
    <property type="entry name" value="Helical backbone' metal receptor"/>
    <property type="match status" value="1"/>
</dbReference>
<reference evidence="7 8" key="1">
    <citation type="submission" date="2019-06" db="EMBL/GenBank/DDBJ databases">
        <title>Sequencing the genomes of 1000 actinobacteria strains.</title>
        <authorList>
            <person name="Klenk H.-P."/>
        </authorList>
    </citation>
    <scope>NUCLEOTIDE SEQUENCE [LARGE SCALE GENOMIC DNA]</scope>
    <source>
        <strain evidence="7 8">DSM 17305</strain>
    </source>
</reference>